<accession>A0A9Q3IKP0</accession>
<comment type="caution">
    <text evidence="2">The sequence shown here is derived from an EMBL/GenBank/DDBJ whole genome shotgun (WGS) entry which is preliminary data.</text>
</comment>
<dbReference type="OrthoDB" id="2743851at2759"/>
<keyword evidence="3" id="KW-1185">Reference proteome</keyword>
<dbReference type="PANTHER" id="PTHR24559">
    <property type="entry name" value="TRANSPOSON TY3-I GAG-POL POLYPROTEIN"/>
    <property type="match status" value="1"/>
</dbReference>
<sequence length="142" mass="16667">MVGDFRALNTYTISDRYSIQRIHETLTQLSKAKFITAMDALKGFHQNVLKDNAKKQLRIIVHSVIFEYLRMPSGIENAPSHYQRMMNTIFPEELSQGWLIVYIDDILIFSEAWDSYLSRLERVLQKIIQVNMQISLKKCHFA</sequence>
<dbReference type="InterPro" id="IPR043502">
    <property type="entry name" value="DNA/RNA_pol_sf"/>
</dbReference>
<protein>
    <recommendedName>
        <fullName evidence="1">Reverse transcriptase domain-containing protein</fullName>
    </recommendedName>
</protein>
<dbReference type="EMBL" id="AVOT02051735">
    <property type="protein sequence ID" value="MBW0546731.1"/>
    <property type="molecule type" value="Genomic_DNA"/>
</dbReference>
<gene>
    <name evidence="2" type="ORF">O181_086446</name>
</gene>
<dbReference type="Gene3D" id="3.30.70.270">
    <property type="match status" value="1"/>
</dbReference>
<organism evidence="2 3">
    <name type="scientific">Austropuccinia psidii MF-1</name>
    <dbReference type="NCBI Taxonomy" id="1389203"/>
    <lineage>
        <taxon>Eukaryota</taxon>
        <taxon>Fungi</taxon>
        <taxon>Dikarya</taxon>
        <taxon>Basidiomycota</taxon>
        <taxon>Pucciniomycotina</taxon>
        <taxon>Pucciniomycetes</taxon>
        <taxon>Pucciniales</taxon>
        <taxon>Sphaerophragmiaceae</taxon>
        <taxon>Austropuccinia</taxon>
    </lineage>
</organism>
<dbReference type="CDD" id="cd01647">
    <property type="entry name" value="RT_LTR"/>
    <property type="match status" value="1"/>
</dbReference>
<evidence type="ECO:0000313" key="2">
    <source>
        <dbReference type="EMBL" id="MBW0546731.1"/>
    </source>
</evidence>
<proteinExistence type="predicted"/>
<evidence type="ECO:0000313" key="3">
    <source>
        <dbReference type="Proteomes" id="UP000765509"/>
    </source>
</evidence>
<dbReference type="PROSITE" id="PS50878">
    <property type="entry name" value="RT_POL"/>
    <property type="match status" value="1"/>
</dbReference>
<dbReference type="Proteomes" id="UP000765509">
    <property type="component" value="Unassembled WGS sequence"/>
</dbReference>
<name>A0A9Q3IKP0_9BASI</name>
<dbReference type="InterPro" id="IPR043128">
    <property type="entry name" value="Rev_trsase/Diguanyl_cyclase"/>
</dbReference>
<dbReference type="InterPro" id="IPR053134">
    <property type="entry name" value="RNA-dir_DNA_polymerase"/>
</dbReference>
<reference evidence="2" key="1">
    <citation type="submission" date="2021-03" db="EMBL/GenBank/DDBJ databases">
        <title>Draft genome sequence of rust myrtle Austropuccinia psidii MF-1, a brazilian biotype.</title>
        <authorList>
            <person name="Quecine M.C."/>
            <person name="Pachon D.M.R."/>
            <person name="Bonatelli M.L."/>
            <person name="Correr F.H."/>
            <person name="Franceschini L.M."/>
            <person name="Leite T.F."/>
            <person name="Margarido G.R.A."/>
            <person name="Almeida C.A."/>
            <person name="Ferrarezi J.A."/>
            <person name="Labate C.A."/>
        </authorList>
    </citation>
    <scope>NUCLEOTIDE SEQUENCE</scope>
    <source>
        <strain evidence="2">MF-1</strain>
    </source>
</reference>
<dbReference type="Gene3D" id="3.10.10.10">
    <property type="entry name" value="HIV Type 1 Reverse Transcriptase, subunit A, domain 1"/>
    <property type="match status" value="1"/>
</dbReference>
<dbReference type="Pfam" id="PF00078">
    <property type="entry name" value="RVT_1"/>
    <property type="match status" value="1"/>
</dbReference>
<dbReference type="InterPro" id="IPR000477">
    <property type="entry name" value="RT_dom"/>
</dbReference>
<dbReference type="SUPFAM" id="SSF56672">
    <property type="entry name" value="DNA/RNA polymerases"/>
    <property type="match status" value="1"/>
</dbReference>
<dbReference type="PANTHER" id="PTHR24559:SF444">
    <property type="entry name" value="REVERSE TRANSCRIPTASE DOMAIN-CONTAINING PROTEIN"/>
    <property type="match status" value="1"/>
</dbReference>
<evidence type="ECO:0000259" key="1">
    <source>
        <dbReference type="PROSITE" id="PS50878"/>
    </source>
</evidence>
<dbReference type="AlphaFoldDB" id="A0A9Q3IKP0"/>
<feature type="domain" description="Reverse transcriptase" evidence="1">
    <location>
        <begin position="1"/>
        <end position="142"/>
    </location>
</feature>